<evidence type="ECO:0000256" key="1">
    <source>
        <dbReference type="SAM" id="MobiDB-lite"/>
    </source>
</evidence>
<protein>
    <recommendedName>
        <fullName evidence="4">Male-enhanced antigen 1</fullName>
    </recommendedName>
</protein>
<dbReference type="AlphaFoldDB" id="A0A4E0RY94"/>
<keyword evidence="3" id="KW-1185">Reference proteome</keyword>
<sequence length="260" mass="28650">MNDRRKTCNARYALRCHPKLSDAVFFLGDSMGFERGVNSPSLGSSDSVSFDIWNEDESEPELNELQHVNVGYVPLGSELVESVGDDDDEEEDDIDGVGGDRGNVEQAASVNETHSEGEHHSMDAISEVDKFPTNQSREQVPSVEDSAVESNIDCLLPDSLVDRLLQSHLEMTDLQVGGACADASIYTQSLSDSTQAHLWNTACSTPDSIILTQAKTDEIKNRMANFMPPQMVVPPWALQVPEEVWKRKLLEKVSTSGRSH</sequence>
<evidence type="ECO:0000313" key="3">
    <source>
        <dbReference type="Proteomes" id="UP000230066"/>
    </source>
</evidence>
<evidence type="ECO:0008006" key="4">
    <source>
        <dbReference type="Google" id="ProtNLM"/>
    </source>
</evidence>
<proteinExistence type="predicted"/>
<feature type="region of interest" description="Disordered" evidence="1">
    <location>
        <begin position="83"/>
        <end position="103"/>
    </location>
</feature>
<comment type="caution">
    <text evidence="2">The sequence shown here is derived from an EMBL/GenBank/DDBJ whole genome shotgun (WGS) entry which is preliminary data.</text>
</comment>
<evidence type="ECO:0000313" key="2">
    <source>
        <dbReference type="EMBL" id="THD21280.1"/>
    </source>
</evidence>
<accession>A0A4E0RY94</accession>
<dbReference type="Proteomes" id="UP000230066">
    <property type="component" value="Unassembled WGS sequence"/>
</dbReference>
<gene>
    <name evidence="2" type="ORF">D915_007950</name>
</gene>
<organism evidence="2 3">
    <name type="scientific">Fasciola hepatica</name>
    <name type="common">Liver fluke</name>
    <dbReference type="NCBI Taxonomy" id="6192"/>
    <lineage>
        <taxon>Eukaryota</taxon>
        <taxon>Metazoa</taxon>
        <taxon>Spiralia</taxon>
        <taxon>Lophotrochozoa</taxon>
        <taxon>Platyhelminthes</taxon>
        <taxon>Trematoda</taxon>
        <taxon>Digenea</taxon>
        <taxon>Plagiorchiida</taxon>
        <taxon>Echinostomata</taxon>
        <taxon>Echinostomatoidea</taxon>
        <taxon>Fasciolidae</taxon>
        <taxon>Fasciola</taxon>
    </lineage>
</organism>
<dbReference type="Pfam" id="PF06910">
    <property type="entry name" value="MEA1"/>
    <property type="match status" value="1"/>
</dbReference>
<name>A0A4E0RY94_FASHE</name>
<dbReference type="EMBL" id="JXXN02003685">
    <property type="protein sequence ID" value="THD21280.1"/>
    <property type="molecule type" value="Genomic_DNA"/>
</dbReference>
<feature type="compositionally biased region" description="Acidic residues" evidence="1">
    <location>
        <begin position="83"/>
        <end position="95"/>
    </location>
</feature>
<reference evidence="2" key="1">
    <citation type="submission" date="2019-03" db="EMBL/GenBank/DDBJ databases">
        <title>Improved annotation for the trematode Fasciola hepatica.</title>
        <authorList>
            <person name="Choi Y.-J."/>
            <person name="Martin J."/>
            <person name="Mitreva M."/>
        </authorList>
    </citation>
    <scope>NUCLEOTIDE SEQUENCE [LARGE SCALE GENOMIC DNA]</scope>
</reference>